<sequence length="81" mass="9041">MAKRTFENALGKLEQITEELENGDLSLEVSLKKFDEGIGLVEYCNTTLTEAKAKVELLLEKQGGLTKQPFDELDHGDQELS</sequence>
<keyword evidence="2 6" id="KW-0963">Cytoplasm</keyword>
<keyword evidence="5 6" id="KW-0269">Exonuclease</keyword>
<evidence type="ECO:0000256" key="4">
    <source>
        <dbReference type="ARBA" id="ARBA00022801"/>
    </source>
</evidence>
<dbReference type="Gene3D" id="1.10.287.1040">
    <property type="entry name" value="Exonuclease VII, small subunit"/>
    <property type="match status" value="1"/>
</dbReference>
<protein>
    <recommendedName>
        <fullName evidence="6">Exodeoxyribonuclease 7 small subunit</fullName>
        <ecNumber evidence="6">3.1.11.6</ecNumber>
    </recommendedName>
    <alternativeName>
        <fullName evidence="6">Exodeoxyribonuclease VII small subunit</fullName>
        <shortName evidence="6">Exonuclease VII small subunit</shortName>
    </alternativeName>
</protein>
<dbReference type="InterPro" id="IPR003761">
    <property type="entry name" value="Exonuc_VII_S"/>
</dbReference>
<proteinExistence type="inferred from homology"/>
<evidence type="ECO:0000256" key="2">
    <source>
        <dbReference type="ARBA" id="ARBA00022490"/>
    </source>
</evidence>
<dbReference type="PANTHER" id="PTHR34137">
    <property type="entry name" value="EXODEOXYRIBONUCLEASE 7 SMALL SUBUNIT"/>
    <property type="match status" value="1"/>
</dbReference>
<keyword evidence="4 6" id="KW-0378">Hydrolase</keyword>
<evidence type="ECO:0000256" key="6">
    <source>
        <dbReference type="HAMAP-Rule" id="MF_00337"/>
    </source>
</evidence>
<dbReference type="GO" id="GO:0005829">
    <property type="term" value="C:cytosol"/>
    <property type="evidence" value="ECO:0007669"/>
    <property type="project" value="TreeGrafter"/>
</dbReference>
<evidence type="ECO:0000256" key="1">
    <source>
        <dbReference type="ARBA" id="ARBA00009998"/>
    </source>
</evidence>
<dbReference type="EMBL" id="CP003985">
    <property type="protein sequence ID" value="AGF79052.1"/>
    <property type="molecule type" value="Genomic_DNA"/>
</dbReference>
<dbReference type="GO" id="GO:0009318">
    <property type="term" value="C:exodeoxyribonuclease VII complex"/>
    <property type="evidence" value="ECO:0007669"/>
    <property type="project" value="UniProtKB-UniRule"/>
</dbReference>
<gene>
    <name evidence="6" type="primary">xseB</name>
    <name evidence="7" type="ordered locus">UWK_02516</name>
</gene>
<dbReference type="KEGG" id="dsf:UWK_02516"/>
<dbReference type="NCBIfam" id="NF002140">
    <property type="entry name" value="PRK00977.1-4"/>
    <property type="match status" value="1"/>
</dbReference>
<dbReference type="HAMAP" id="MF_00337">
    <property type="entry name" value="Exonuc_7_S"/>
    <property type="match status" value="1"/>
</dbReference>
<evidence type="ECO:0000313" key="7">
    <source>
        <dbReference type="EMBL" id="AGF79052.1"/>
    </source>
</evidence>
<dbReference type="EC" id="3.1.11.6" evidence="6"/>
<comment type="similarity">
    <text evidence="1 6">Belongs to the XseB family.</text>
</comment>
<dbReference type="GO" id="GO:0006308">
    <property type="term" value="P:DNA catabolic process"/>
    <property type="evidence" value="ECO:0007669"/>
    <property type="project" value="UniProtKB-UniRule"/>
</dbReference>
<dbReference type="eggNOG" id="COG1722">
    <property type="taxonomic scope" value="Bacteria"/>
</dbReference>
<keyword evidence="8" id="KW-1185">Reference proteome</keyword>
<dbReference type="Pfam" id="PF02609">
    <property type="entry name" value="Exonuc_VII_S"/>
    <property type="match status" value="1"/>
</dbReference>
<comment type="subcellular location">
    <subcellularLocation>
        <location evidence="6">Cytoplasm</location>
    </subcellularLocation>
</comment>
<dbReference type="NCBIfam" id="TIGR01280">
    <property type="entry name" value="xseB"/>
    <property type="match status" value="1"/>
</dbReference>
<dbReference type="GO" id="GO:0008855">
    <property type="term" value="F:exodeoxyribonuclease VII activity"/>
    <property type="evidence" value="ECO:0007669"/>
    <property type="project" value="UniProtKB-UniRule"/>
</dbReference>
<evidence type="ECO:0000313" key="8">
    <source>
        <dbReference type="Proteomes" id="UP000011721"/>
    </source>
</evidence>
<keyword evidence="3 6" id="KW-0540">Nuclease</keyword>
<dbReference type="PANTHER" id="PTHR34137:SF1">
    <property type="entry name" value="EXODEOXYRIBONUCLEASE 7 SMALL SUBUNIT"/>
    <property type="match status" value="1"/>
</dbReference>
<dbReference type="HOGENOM" id="CLU_145918_3_3_7"/>
<name>M1PBP9_DESSD</name>
<comment type="catalytic activity">
    <reaction evidence="6">
        <text>Exonucleolytic cleavage in either 5'- to 3'- or 3'- to 5'-direction to yield nucleoside 5'-phosphates.</text>
        <dbReference type="EC" id="3.1.11.6"/>
    </reaction>
</comment>
<evidence type="ECO:0000256" key="5">
    <source>
        <dbReference type="ARBA" id="ARBA00022839"/>
    </source>
</evidence>
<dbReference type="InterPro" id="IPR037004">
    <property type="entry name" value="Exonuc_VII_ssu_sf"/>
</dbReference>
<dbReference type="PIRSF" id="PIRSF006488">
    <property type="entry name" value="Exonuc_VII_S"/>
    <property type="match status" value="1"/>
</dbReference>
<dbReference type="RefSeq" id="WP_015404738.1">
    <property type="nucleotide sequence ID" value="NC_020304.1"/>
</dbReference>
<dbReference type="AlphaFoldDB" id="M1PBP9"/>
<accession>M1PBP9</accession>
<dbReference type="SUPFAM" id="SSF116842">
    <property type="entry name" value="XseB-like"/>
    <property type="match status" value="1"/>
</dbReference>
<comment type="subunit">
    <text evidence="6">Heterooligomer composed of large and small subunits.</text>
</comment>
<dbReference type="STRING" id="1167006.UWK_02516"/>
<comment type="function">
    <text evidence="6">Bidirectionally degrades single-stranded DNA into large acid-insoluble oligonucleotides, which are then degraded further into small acid-soluble oligonucleotides.</text>
</comment>
<organism evidence="7 8">
    <name type="scientific">Desulfocapsa sulfexigens (strain DSM 10523 / SB164P1)</name>
    <dbReference type="NCBI Taxonomy" id="1167006"/>
    <lineage>
        <taxon>Bacteria</taxon>
        <taxon>Pseudomonadati</taxon>
        <taxon>Thermodesulfobacteriota</taxon>
        <taxon>Desulfobulbia</taxon>
        <taxon>Desulfobulbales</taxon>
        <taxon>Desulfocapsaceae</taxon>
        <taxon>Desulfocapsa</taxon>
    </lineage>
</organism>
<dbReference type="OrthoDB" id="5523157at2"/>
<evidence type="ECO:0000256" key="3">
    <source>
        <dbReference type="ARBA" id="ARBA00022722"/>
    </source>
</evidence>
<reference evidence="8" key="1">
    <citation type="journal article" date="2013" name="Stand. Genomic Sci.">
        <title>Complete genome sequence of Desulfocapsa sulfexigens, a marine deltaproteobacterium specialized in disproportionating inorganic sulfur compounds.</title>
        <authorList>
            <person name="Finster K.W."/>
            <person name="Kjeldsen K.U."/>
            <person name="Kube M."/>
            <person name="Reinhardt R."/>
            <person name="Mussmann M."/>
            <person name="Amann R."/>
            <person name="Schreiber L."/>
        </authorList>
    </citation>
    <scope>NUCLEOTIDE SEQUENCE [LARGE SCALE GENOMIC DNA]</scope>
    <source>
        <strain evidence="8">DSM 10523 / SB164P1</strain>
    </source>
</reference>
<dbReference type="Proteomes" id="UP000011721">
    <property type="component" value="Chromosome"/>
</dbReference>